<feature type="compositionally biased region" description="Low complexity" evidence="1">
    <location>
        <begin position="28"/>
        <end position="38"/>
    </location>
</feature>
<gene>
    <name evidence="2" type="primary">BnaC09g54700D</name>
    <name evidence="2" type="ORF">GSBRNA2T00030265001</name>
</gene>
<name>A0A078J478_BRANA</name>
<evidence type="ECO:0000256" key="1">
    <source>
        <dbReference type="SAM" id="MobiDB-lite"/>
    </source>
</evidence>
<sequence length="103" mass="10965">MASSTSALSLPLSNIPTCINKSQEFPKSTHLSKSSHSHNPLLKTKTPDSKLTKRALLSLTALGLTSPLVLAHPAKAEPEAPIEAASNRMSMGLLPSQRSPIQR</sequence>
<proteinExistence type="predicted"/>
<keyword evidence="3" id="KW-1185">Reference proteome</keyword>
<protein>
    <submittedName>
        <fullName evidence="2">BnaC09g54700D protein</fullName>
    </submittedName>
</protein>
<feature type="region of interest" description="Disordered" evidence="1">
    <location>
        <begin position="78"/>
        <end position="103"/>
    </location>
</feature>
<dbReference type="PaxDb" id="3708-A0A078J478"/>
<accession>A0A078J478</accession>
<dbReference type="Proteomes" id="UP000028999">
    <property type="component" value="Unassembled WGS sequence"/>
</dbReference>
<dbReference type="AlphaFoldDB" id="A0A078J478"/>
<dbReference type="Gramene" id="CDY60927">
    <property type="protein sequence ID" value="CDY60927"/>
    <property type="gene ID" value="GSBRNA2T00030265001"/>
</dbReference>
<dbReference type="EMBL" id="LK033932">
    <property type="protein sequence ID" value="CDY60927.1"/>
    <property type="molecule type" value="Genomic_DNA"/>
</dbReference>
<dbReference type="STRING" id="3708.A0A078J478"/>
<evidence type="ECO:0000313" key="3">
    <source>
        <dbReference type="Proteomes" id="UP000028999"/>
    </source>
</evidence>
<feature type="region of interest" description="Disordered" evidence="1">
    <location>
        <begin position="26"/>
        <end position="49"/>
    </location>
</feature>
<organism evidence="2 3">
    <name type="scientific">Brassica napus</name>
    <name type="common">Rape</name>
    <dbReference type="NCBI Taxonomy" id="3708"/>
    <lineage>
        <taxon>Eukaryota</taxon>
        <taxon>Viridiplantae</taxon>
        <taxon>Streptophyta</taxon>
        <taxon>Embryophyta</taxon>
        <taxon>Tracheophyta</taxon>
        <taxon>Spermatophyta</taxon>
        <taxon>Magnoliopsida</taxon>
        <taxon>eudicotyledons</taxon>
        <taxon>Gunneridae</taxon>
        <taxon>Pentapetalae</taxon>
        <taxon>rosids</taxon>
        <taxon>malvids</taxon>
        <taxon>Brassicales</taxon>
        <taxon>Brassicaceae</taxon>
        <taxon>Brassiceae</taxon>
        <taxon>Brassica</taxon>
    </lineage>
</organism>
<evidence type="ECO:0000313" key="2">
    <source>
        <dbReference type="EMBL" id="CDY60927.1"/>
    </source>
</evidence>
<dbReference type="OMA" id="QIECHIQ"/>
<reference evidence="2 3" key="1">
    <citation type="journal article" date="2014" name="Science">
        <title>Plant genetics. Early allopolyploid evolution in the post-Neolithic Brassica napus oilseed genome.</title>
        <authorList>
            <person name="Chalhoub B."/>
            <person name="Denoeud F."/>
            <person name="Liu S."/>
            <person name="Parkin I.A."/>
            <person name="Tang H."/>
            <person name="Wang X."/>
            <person name="Chiquet J."/>
            <person name="Belcram H."/>
            <person name="Tong C."/>
            <person name="Samans B."/>
            <person name="Correa M."/>
            <person name="Da Silva C."/>
            <person name="Just J."/>
            <person name="Falentin C."/>
            <person name="Koh C.S."/>
            <person name="Le Clainche I."/>
            <person name="Bernard M."/>
            <person name="Bento P."/>
            <person name="Noel B."/>
            <person name="Labadie K."/>
            <person name="Alberti A."/>
            <person name="Charles M."/>
            <person name="Arnaud D."/>
            <person name="Guo H."/>
            <person name="Daviaud C."/>
            <person name="Alamery S."/>
            <person name="Jabbari K."/>
            <person name="Zhao M."/>
            <person name="Edger P.P."/>
            <person name="Chelaifa H."/>
            <person name="Tack D."/>
            <person name="Lassalle G."/>
            <person name="Mestiri I."/>
            <person name="Schnel N."/>
            <person name="Le Paslier M.C."/>
            <person name="Fan G."/>
            <person name="Renault V."/>
            <person name="Bayer P.E."/>
            <person name="Golicz A.A."/>
            <person name="Manoli S."/>
            <person name="Lee T.H."/>
            <person name="Thi V.H."/>
            <person name="Chalabi S."/>
            <person name="Hu Q."/>
            <person name="Fan C."/>
            <person name="Tollenaere R."/>
            <person name="Lu Y."/>
            <person name="Battail C."/>
            <person name="Shen J."/>
            <person name="Sidebottom C.H."/>
            <person name="Wang X."/>
            <person name="Canaguier A."/>
            <person name="Chauveau A."/>
            <person name="Berard A."/>
            <person name="Deniot G."/>
            <person name="Guan M."/>
            <person name="Liu Z."/>
            <person name="Sun F."/>
            <person name="Lim Y.P."/>
            <person name="Lyons E."/>
            <person name="Town C.D."/>
            <person name="Bancroft I."/>
            <person name="Wang X."/>
            <person name="Meng J."/>
            <person name="Ma J."/>
            <person name="Pires J.C."/>
            <person name="King G.J."/>
            <person name="Brunel D."/>
            <person name="Delourme R."/>
            <person name="Renard M."/>
            <person name="Aury J.M."/>
            <person name="Adams K.L."/>
            <person name="Batley J."/>
            <person name="Snowdon R.J."/>
            <person name="Tost J."/>
            <person name="Edwards D."/>
            <person name="Zhou Y."/>
            <person name="Hua W."/>
            <person name="Sharpe A.G."/>
            <person name="Paterson A.H."/>
            <person name="Guan C."/>
            <person name="Wincker P."/>
        </authorList>
    </citation>
    <scope>NUCLEOTIDE SEQUENCE [LARGE SCALE GENOMIC DNA]</scope>
    <source>
        <strain evidence="3">cv. Darmor-bzh</strain>
    </source>
</reference>